<dbReference type="CDD" id="cd06532">
    <property type="entry name" value="Glyco_transf_25"/>
    <property type="match status" value="1"/>
</dbReference>
<accession>A0ABU4YXU1</accession>
<comment type="caution">
    <text evidence="2">The sequence shown here is derived from an EMBL/GenBank/DDBJ whole genome shotgun (WGS) entry which is preliminary data.</text>
</comment>
<organism evidence="2 3">
    <name type="scientific">Mesorhizobium captivum</name>
    <dbReference type="NCBI Taxonomy" id="3072319"/>
    <lineage>
        <taxon>Bacteria</taxon>
        <taxon>Pseudomonadati</taxon>
        <taxon>Pseudomonadota</taxon>
        <taxon>Alphaproteobacteria</taxon>
        <taxon>Hyphomicrobiales</taxon>
        <taxon>Phyllobacteriaceae</taxon>
        <taxon>Mesorhizobium</taxon>
    </lineage>
</organism>
<evidence type="ECO:0000313" key="3">
    <source>
        <dbReference type="Proteomes" id="UP001271249"/>
    </source>
</evidence>
<dbReference type="InterPro" id="IPR002654">
    <property type="entry name" value="Glyco_trans_25"/>
</dbReference>
<dbReference type="RefSeq" id="WP_320225795.1">
    <property type="nucleotide sequence ID" value="NZ_JAVIJB010000005.1"/>
</dbReference>
<sequence>MDSSSFRAIDFPNLGVFVLTVEPPGGTRRTHAANELGRVGISFDFVQGIDQNSADIDRAYSRLLNWALHKRSLTRGEISVYLGHRKIWQEAMSGGLDFALIFEDDFKICNDEQFILAINDAISRRDIWSIVKFFDFNHKNVVDSVKVGATQLVGYKYLASGAVAYLINRQAAQSLLHRRHLFRPIDEDFSHPWEFSMRVWSTSPNLVDEVSFQLGGSILESERCDLRRKKVVIRSIWGNFLQARKLVRSLWYRRASAANVRDTVNAGSRERHGQTYKDA</sequence>
<dbReference type="Pfam" id="PF01755">
    <property type="entry name" value="Glyco_transf_25"/>
    <property type="match status" value="1"/>
</dbReference>
<feature type="domain" description="Glycosyl transferase family 25" evidence="1">
    <location>
        <begin position="27"/>
        <end position="178"/>
    </location>
</feature>
<evidence type="ECO:0000313" key="2">
    <source>
        <dbReference type="EMBL" id="MDX8491771.1"/>
    </source>
</evidence>
<dbReference type="EMBL" id="JAVIJC010000007">
    <property type="protein sequence ID" value="MDX8491771.1"/>
    <property type="molecule type" value="Genomic_DNA"/>
</dbReference>
<keyword evidence="3" id="KW-1185">Reference proteome</keyword>
<proteinExistence type="predicted"/>
<dbReference type="Proteomes" id="UP001271249">
    <property type="component" value="Unassembled WGS sequence"/>
</dbReference>
<evidence type="ECO:0000259" key="1">
    <source>
        <dbReference type="Pfam" id="PF01755"/>
    </source>
</evidence>
<gene>
    <name evidence="2" type="ORF">RFN29_09285</name>
</gene>
<protein>
    <submittedName>
        <fullName evidence="2">Glycosyltransferase family 25 protein</fullName>
    </submittedName>
</protein>
<name>A0ABU4YXU1_9HYPH</name>
<reference evidence="2 3" key="1">
    <citation type="submission" date="2023-08" db="EMBL/GenBank/DDBJ databases">
        <title>Implementing the SeqCode for naming new Mesorhizobium species isolated from Vachellia karroo root nodules.</title>
        <authorList>
            <person name="Van Lill M."/>
        </authorList>
    </citation>
    <scope>NUCLEOTIDE SEQUENCE [LARGE SCALE GENOMIC DNA]</scope>
    <source>
        <strain evidence="2 3">VK22B</strain>
    </source>
</reference>